<dbReference type="InterPro" id="IPR025662">
    <property type="entry name" value="Sigma_54_int_dom_ATP-bd_1"/>
</dbReference>
<dbReference type="Proteomes" id="UP000006346">
    <property type="component" value="Chromosome"/>
</dbReference>
<dbReference type="InterPro" id="IPR009057">
    <property type="entry name" value="Homeodomain-like_sf"/>
</dbReference>
<dbReference type="Pfam" id="PF02954">
    <property type="entry name" value="HTH_8"/>
    <property type="match status" value="1"/>
</dbReference>
<keyword evidence="2" id="KW-0067">ATP-binding</keyword>
<dbReference type="CDD" id="cd00130">
    <property type="entry name" value="PAS"/>
    <property type="match status" value="1"/>
</dbReference>
<dbReference type="CDD" id="cd00009">
    <property type="entry name" value="AAA"/>
    <property type="match status" value="1"/>
</dbReference>
<dbReference type="InterPro" id="IPR000014">
    <property type="entry name" value="PAS"/>
</dbReference>
<feature type="domain" description="Sigma-54 factor interaction" evidence="6">
    <location>
        <begin position="161"/>
        <end position="391"/>
    </location>
</feature>
<dbReference type="GO" id="GO:0043565">
    <property type="term" value="F:sequence-specific DNA binding"/>
    <property type="evidence" value="ECO:0007669"/>
    <property type="project" value="InterPro"/>
</dbReference>
<dbReference type="PATRIC" id="fig|768706.3.peg.3059"/>
<dbReference type="InterPro" id="IPR058031">
    <property type="entry name" value="AAA_lid_NorR"/>
</dbReference>
<dbReference type="InterPro" id="IPR025943">
    <property type="entry name" value="Sigma_54_int_dom_ATP-bd_2"/>
</dbReference>
<dbReference type="InterPro" id="IPR002197">
    <property type="entry name" value="HTH_Fis"/>
</dbReference>
<dbReference type="InterPro" id="IPR002078">
    <property type="entry name" value="Sigma_54_int"/>
</dbReference>
<dbReference type="InterPro" id="IPR003593">
    <property type="entry name" value="AAA+_ATPase"/>
</dbReference>
<dbReference type="Gene3D" id="3.30.450.20">
    <property type="entry name" value="PAS domain"/>
    <property type="match status" value="1"/>
</dbReference>
<dbReference type="GO" id="GO:0005524">
    <property type="term" value="F:ATP binding"/>
    <property type="evidence" value="ECO:0007669"/>
    <property type="project" value="UniProtKB-KW"/>
</dbReference>
<accession>G7WIB8</accession>
<evidence type="ECO:0000259" key="7">
    <source>
        <dbReference type="PROSITE" id="PS50112"/>
    </source>
</evidence>
<dbReference type="InterPro" id="IPR025944">
    <property type="entry name" value="Sigma_54_int_dom_CS"/>
</dbReference>
<dbReference type="Pfam" id="PF25601">
    <property type="entry name" value="AAA_lid_14"/>
    <property type="match status" value="1"/>
</dbReference>
<dbReference type="PANTHER" id="PTHR32071:SF99">
    <property type="entry name" value="TRANSCRIPTIONAL REGULATORY PROTEIN"/>
    <property type="match status" value="1"/>
</dbReference>
<protein>
    <submittedName>
        <fullName evidence="8">PAS domain S-box</fullName>
    </submittedName>
</protein>
<dbReference type="SMART" id="SM00091">
    <property type="entry name" value="PAS"/>
    <property type="match status" value="1"/>
</dbReference>
<dbReference type="FunFam" id="3.40.50.300:FF:000006">
    <property type="entry name" value="DNA-binding transcriptional regulator NtrC"/>
    <property type="match status" value="1"/>
</dbReference>
<dbReference type="SMART" id="SM00382">
    <property type="entry name" value="AAA"/>
    <property type="match status" value="1"/>
</dbReference>
<organism evidence="8 9">
    <name type="scientific">Desulfosporosinus orientis (strain ATCC 19365 / DSM 765 / NCIMB 8382 / VKM B-1628 / Singapore I)</name>
    <name type="common">Desulfotomaculum orientis</name>
    <dbReference type="NCBI Taxonomy" id="768706"/>
    <lineage>
        <taxon>Bacteria</taxon>
        <taxon>Bacillati</taxon>
        <taxon>Bacillota</taxon>
        <taxon>Clostridia</taxon>
        <taxon>Eubacteriales</taxon>
        <taxon>Desulfitobacteriaceae</taxon>
        <taxon>Desulfosporosinus</taxon>
    </lineage>
</organism>
<dbReference type="InterPro" id="IPR027417">
    <property type="entry name" value="P-loop_NTPase"/>
</dbReference>
<keyword evidence="5" id="KW-0804">Transcription</keyword>
<evidence type="ECO:0000313" key="8">
    <source>
        <dbReference type="EMBL" id="AET68566.1"/>
    </source>
</evidence>
<keyword evidence="3" id="KW-0805">Transcription regulation</keyword>
<keyword evidence="4" id="KW-0238">DNA-binding</keyword>
<evidence type="ECO:0000256" key="2">
    <source>
        <dbReference type="ARBA" id="ARBA00022840"/>
    </source>
</evidence>
<dbReference type="PANTHER" id="PTHR32071">
    <property type="entry name" value="TRANSCRIPTIONAL REGULATORY PROTEIN"/>
    <property type="match status" value="1"/>
</dbReference>
<dbReference type="EMBL" id="CP003108">
    <property type="protein sequence ID" value="AET68566.1"/>
    <property type="molecule type" value="Genomic_DNA"/>
</dbReference>
<dbReference type="Gene3D" id="1.10.8.60">
    <property type="match status" value="1"/>
</dbReference>
<dbReference type="SUPFAM" id="SSF55785">
    <property type="entry name" value="PYP-like sensor domain (PAS domain)"/>
    <property type="match status" value="1"/>
</dbReference>
<dbReference type="KEGG" id="dor:Desor_3044"/>
<dbReference type="eggNOG" id="COG3829">
    <property type="taxonomic scope" value="Bacteria"/>
</dbReference>
<evidence type="ECO:0000256" key="4">
    <source>
        <dbReference type="ARBA" id="ARBA00023125"/>
    </source>
</evidence>
<dbReference type="PRINTS" id="PR01590">
    <property type="entry name" value="HTHFIS"/>
</dbReference>
<dbReference type="Pfam" id="PF00158">
    <property type="entry name" value="Sigma54_activat"/>
    <property type="match status" value="1"/>
</dbReference>
<dbReference type="SUPFAM" id="SSF46689">
    <property type="entry name" value="Homeodomain-like"/>
    <property type="match status" value="1"/>
</dbReference>
<keyword evidence="9" id="KW-1185">Reference proteome</keyword>
<dbReference type="Gene3D" id="1.10.10.60">
    <property type="entry name" value="Homeodomain-like"/>
    <property type="match status" value="1"/>
</dbReference>
<sequence length="465" mass="52579">MYNVTELEEVRKKLKDTEKWKNILTTVLDTAYEGIVIVDEKGYVTTFNEAYENFIGVKREEMIGRPVEEVVENTRLHIVVKTGKPEIRQVQRIKGHDMICDRIPIREGNKIIGAVGKVLFRDVSEIDQLQEQTRRLKQELEYYKGRLRRQQSQARYSIKNIIGKSKAISDLKVMVNKAASSRSTVLLRGESGTGKELFAHAIHSSSPFFTKPFIKVNCAAIPENLLESELFGYEEGAFTGAKKGGKIGKFEQAEGGSIFLDEIGDMPLSMQVKLLRVLQEKEVERVGGTKTIKINTRVIAATNCELERLVGDGKFRQDLFYRLNVVSLEIPALRHRPEDIGILIEHFLDKLGTVLGCGRKKVSSDALKILLNHSWPGNIRELENVLERALNMVDGNEILPRHLPDYLIENHDGVPIVTLKEALAKKESEMLKKALETTKGNVIEAARLLSLSKSSFYEKMSRYGL</sequence>
<dbReference type="AlphaFoldDB" id="G7WIB8"/>
<dbReference type="SUPFAM" id="SSF52540">
    <property type="entry name" value="P-loop containing nucleoside triphosphate hydrolases"/>
    <property type="match status" value="1"/>
</dbReference>
<dbReference type="InterPro" id="IPR035965">
    <property type="entry name" value="PAS-like_dom_sf"/>
</dbReference>
<evidence type="ECO:0000313" key="9">
    <source>
        <dbReference type="Proteomes" id="UP000006346"/>
    </source>
</evidence>
<dbReference type="PROSITE" id="PS00676">
    <property type="entry name" value="SIGMA54_INTERACT_2"/>
    <property type="match status" value="1"/>
</dbReference>
<dbReference type="GO" id="GO:0006355">
    <property type="term" value="P:regulation of DNA-templated transcription"/>
    <property type="evidence" value="ECO:0007669"/>
    <property type="project" value="InterPro"/>
</dbReference>
<evidence type="ECO:0000259" key="6">
    <source>
        <dbReference type="PROSITE" id="PS50045"/>
    </source>
</evidence>
<name>G7WIB8_DESOD</name>
<feature type="domain" description="PAS" evidence="7">
    <location>
        <begin position="20"/>
        <end position="65"/>
    </location>
</feature>
<dbReference type="STRING" id="768706.Desor_3044"/>
<dbReference type="HOGENOM" id="CLU_000445_8_1_9"/>
<proteinExistence type="predicted"/>
<dbReference type="PROSITE" id="PS50112">
    <property type="entry name" value="PAS"/>
    <property type="match status" value="1"/>
</dbReference>
<reference evidence="9" key="1">
    <citation type="submission" date="2011-11" db="EMBL/GenBank/DDBJ databases">
        <title>Complete sequence of Desulfosporosinus orientis DSM 765.</title>
        <authorList>
            <person name="Lucas S."/>
            <person name="Han J."/>
            <person name="Lapidus A."/>
            <person name="Cheng J.-F."/>
            <person name="Goodwin L."/>
            <person name="Pitluck S."/>
            <person name="Peters L."/>
            <person name="Ovchinnikova G."/>
            <person name="Teshima H."/>
            <person name="Detter J.C."/>
            <person name="Han C."/>
            <person name="Tapia R."/>
            <person name="Land M."/>
            <person name="Hauser L."/>
            <person name="Kyrpides N."/>
            <person name="Ivanova N."/>
            <person name="Pagani I."/>
            <person name="Pester M."/>
            <person name="Spring S."/>
            <person name="Ollivier B."/>
            <person name="Rattei T."/>
            <person name="Klenk H.-P."/>
            <person name="Wagner M."/>
            <person name="Loy A."/>
            <person name="Woyke T."/>
        </authorList>
    </citation>
    <scope>NUCLEOTIDE SEQUENCE [LARGE SCALE GENOMIC DNA]</scope>
    <source>
        <strain evidence="9">ATCC 19365 / DSM 765 / NCIMB 8382 / VKM B-1628</strain>
    </source>
</reference>
<dbReference type="PROSITE" id="PS00675">
    <property type="entry name" value="SIGMA54_INTERACT_1"/>
    <property type="match status" value="1"/>
</dbReference>
<evidence type="ECO:0000256" key="5">
    <source>
        <dbReference type="ARBA" id="ARBA00023163"/>
    </source>
</evidence>
<keyword evidence="1" id="KW-0547">Nucleotide-binding</keyword>
<dbReference type="PROSITE" id="PS00688">
    <property type="entry name" value="SIGMA54_INTERACT_3"/>
    <property type="match status" value="1"/>
</dbReference>
<dbReference type="PROSITE" id="PS50045">
    <property type="entry name" value="SIGMA54_INTERACT_4"/>
    <property type="match status" value="1"/>
</dbReference>
<dbReference type="Pfam" id="PF13426">
    <property type="entry name" value="PAS_9"/>
    <property type="match status" value="1"/>
</dbReference>
<evidence type="ECO:0000256" key="1">
    <source>
        <dbReference type="ARBA" id="ARBA00022741"/>
    </source>
</evidence>
<reference evidence="8 9" key="2">
    <citation type="journal article" date="2012" name="J. Bacteriol.">
        <title>Complete genome sequences of Desulfosporosinus orientis DSM765T, Desulfosporosinus youngiae DSM17734T, Desulfosporosinus meridiei DSM13257T, and Desulfosporosinus acidiphilus DSM22704T.</title>
        <authorList>
            <person name="Pester M."/>
            <person name="Brambilla E."/>
            <person name="Alazard D."/>
            <person name="Rattei T."/>
            <person name="Weinmaier T."/>
            <person name="Han J."/>
            <person name="Lucas S."/>
            <person name="Lapidus A."/>
            <person name="Cheng J.F."/>
            <person name="Goodwin L."/>
            <person name="Pitluck S."/>
            <person name="Peters L."/>
            <person name="Ovchinnikova G."/>
            <person name="Teshima H."/>
            <person name="Detter J.C."/>
            <person name="Han C.S."/>
            <person name="Tapia R."/>
            <person name="Land M.L."/>
            <person name="Hauser L."/>
            <person name="Kyrpides N.C."/>
            <person name="Ivanova N.N."/>
            <person name="Pagani I."/>
            <person name="Huntmann M."/>
            <person name="Wei C.L."/>
            <person name="Davenport K.W."/>
            <person name="Daligault H."/>
            <person name="Chain P.S."/>
            <person name="Chen A."/>
            <person name="Mavromatis K."/>
            <person name="Markowitz V."/>
            <person name="Szeto E."/>
            <person name="Mikhailova N."/>
            <person name="Pati A."/>
            <person name="Wagner M."/>
            <person name="Woyke T."/>
            <person name="Ollivier B."/>
            <person name="Klenk H.P."/>
            <person name="Spring S."/>
            <person name="Loy A."/>
        </authorList>
    </citation>
    <scope>NUCLEOTIDE SEQUENCE [LARGE SCALE GENOMIC DNA]</scope>
    <source>
        <strain evidence="9">ATCC 19365 / DSM 765 / NCIMB 8382 / VKM B-1628</strain>
    </source>
</reference>
<dbReference type="RefSeq" id="WP_014185374.1">
    <property type="nucleotide sequence ID" value="NC_016584.1"/>
</dbReference>
<evidence type="ECO:0000256" key="3">
    <source>
        <dbReference type="ARBA" id="ARBA00023015"/>
    </source>
</evidence>
<dbReference type="Gene3D" id="3.40.50.300">
    <property type="entry name" value="P-loop containing nucleotide triphosphate hydrolases"/>
    <property type="match status" value="1"/>
</dbReference>
<dbReference type="NCBIfam" id="TIGR00229">
    <property type="entry name" value="sensory_box"/>
    <property type="match status" value="1"/>
</dbReference>
<gene>
    <name evidence="8" type="ordered locus">Desor_3044</name>
</gene>